<evidence type="ECO:0000313" key="7">
    <source>
        <dbReference type="EMBL" id="CAE0194347.1"/>
    </source>
</evidence>
<dbReference type="GO" id="GO:0051082">
    <property type="term" value="F:unfolded protein binding"/>
    <property type="evidence" value="ECO:0007669"/>
    <property type="project" value="TreeGrafter"/>
</dbReference>
<dbReference type="InterPro" id="IPR037124">
    <property type="entry name" value="Chaperonin_GroES_sf"/>
</dbReference>
<dbReference type="SUPFAM" id="SSF50129">
    <property type="entry name" value="GroES-like"/>
    <property type="match status" value="2"/>
</dbReference>
<evidence type="ECO:0000313" key="9">
    <source>
        <dbReference type="Proteomes" id="UP001472866"/>
    </source>
</evidence>
<gene>
    <name evidence="7" type="ORF">CROS1456_LOCUS7438</name>
    <name evidence="8" type="ORF">HKI87_01g06950</name>
</gene>
<evidence type="ECO:0000256" key="3">
    <source>
        <dbReference type="ARBA" id="ARBA00031971"/>
    </source>
</evidence>
<proteinExistence type="inferred from homology"/>
<dbReference type="PROSITE" id="PS00681">
    <property type="entry name" value="CHAPERONINS_CPN10"/>
    <property type="match status" value="1"/>
</dbReference>
<dbReference type="Proteomes" id="UP001472866">
    <property type="component" value="Chromosome 01"/>
</dbReference>
<organism evidence="7">
    <name type="scientific">Chloropicon roscoffensis</name>
    <dbReference type="NCBI Taxonomy" id="1461544"/>
    <lineage>
        <taxon>Eukaryota</taxon>
        <taxon>Viridiplantae</taxon>
        <taxon>Chlorophyta</taxon>
        <taxon>Chloropicophyceae</taxon>
        <taxon>Chloropicales</taxon>
        <taxon>Chloropicaceae</taxon>
        <taxon>Chloropicon</taxon>
    </lineage>
</organism>
<dbReference type="PANTHER" id="PTHR10772">
    <property type="entry name" value="10 KDA HEAT SHOCK PROTEIN"/>
    <property type="match status" value="1"/>
</dbReference>
<reference evidence="7" key="1">
    <citation type="submission" date="2021-01" db="EMBL/GenBank/DDBJ databases">
        <authorList>
            <person name="Corre E."/>
            <person name="Pelletier E."/>
            <person name="Niang G."/>
            <person name="Scheremetjew M."/>
            <person name="Finn R."/>
            <person name="Kale V."/>
            <person name="Holt S."/>
            <person name="Cochrane G."/>
            <person name="Meng A."/>
            <person name="Brown T."/>
            <person name="Cohen L."/>
        </authorList>
    </citation>
    <scope>NUCLEOTIDE SEQUENCE</scope>
    <source>
        <strain evidence="7">RCC1871</strain>
    </source>
</reference>
<dbReference type="EMBL" id="HBHZ01009685">
    <property type="protein sequence ID" value="CAE0194347.1"/>
    <property type="molecule type" value="Transcribed_RNA"/>
</dbReference>
<dbReference type="GO" id="GO:0005524">
    <property type="term" value="F:ATP binding"/>
    <property type="evidence" value="ECO:0007669"/>
    <property type="project" value="InterPro"/>
</dbReference>
<dbReference type="InterPro" id="IPR011032">
    <property type="entry name" value="GroES-like_sf"/>
</dbReference>
<comment type="similarity">
    <text evidence="1 6">Belongs to the GroES chaperonin family.</text>
</comment>
<dbReference type="InterPro" id="IPR020818">
    <property type="entry name" value="Chaperonin_GroES"/>
</dbReference>
<evidence type="ECO:0000256" key="5">
    <source>
        <dbReference type="ARBA" id="ARBA00079398"/>
    </source>
</evidence>
<dbReference type="AlphaFoldDB" id="A0A7S3CEV1"/>
<reference evidence="8 9" key="2">
    <citation type="submission" date="2024-03" db="EMBL/GenBank/DDBJ databases">
        <title>Complete genome sequence of the green alga Chloropicon roscoffensis RCC1871.</title>
        <authorList>
            <person name="Lemieux C."/>
            <person name="Pombert J.-F."/>
            <person name="Otis C."/>
            <person name="Turmel M."/>
        </authorList>
    </citation>
    <scope>NUCLEOTIDE SEQUENCE [LARGE SCALE GENOMIC DNA]</scope>
    <source>
        <strain evidence="8 9">RCC1871</strain>
    </source>
</reference>
<keyword evidence="9" id="KW-1185">Reference proteome</keyword>
<protein>
    <recommendedName>
        <fullName evidence="4">20 kDa chaperonin, chloroplastic</fullName>
    </recommendedName>
    <alternativeName>
        <fullName evidence="3">Chaperonin 10</fullName>
    </alternativeName>
    <alternativeName>
        <fullName evidence="5">Protein Cpn21</fullName>
    </alternativeName>
</protein>
<keyword evidence="2 6" id="KW-0143">Chaperone</keyword>
<dbReference type="EMBL" id="CP151501">
    <property type="protein sequence ID" value="WZN59170.1"/>
    <property type="molecule type" value="Genomic_DNA"/>
</dbReference>
<name>A0A7S3CEV1_9CHLO</name>
<dbReference type="GO" id="GO:0044183">
    <property type="term" value="F:protein folding chaperone"/>
    <property type="evidence" value="ECO:0007669"/>
    <property type="project" value="InterPro"/>
</dbReference>
<dbReference type="Gene3D" id="2.30.33.40">
    <property type="entry name" value="GroES chaperonin"/>
    <property type="match status" value="2"/>
</dbReference>
<dbReference type="HAMAP" id="MF_00580">
    <property type="entry name" value="CH10"/>
    <property type="match status" value="1"/>
</dbReference>
<evidence type="ECO:0000313" key="8">
    <source>
        <dbReference type="EMBL" id="WZN59170.1"/>
    </source>
</evidence>
<dbReference type="SMART" id="SM00883">
    <property type="entry name" value="Cpn10"/>
    <property type="match status" value="2"/>
</dbReference>
<dbReference type="Pfam" id="PF00166">
    <property type="entry name" value="Cpn10"/>
    <property type="match status" value="2"/>
</dbReference>
<evidence type="ECO:0000256" key="1">
    <source>
        <dbReference type="ARBA" id="ARBA00006975"/>
    </source>
</evidence>
<dbReference type="InterPro" id="IPR018369">
    <property type="entry name" value="Chaprnonin_Cpn10_CS"/>
</dbReference>
<sequence>MSVNNAVGLLRVPGAAPRRQRVVTKAVTELAPHVSKVKPVGPRVVVKVAELEKKTLGGILLPNSSQKKPTSGDVVAVGTAKHHDLTLKEGNTVLYSKFGLGVVDVSMAGTEYAILFERDCIGIMPRSNASVDDIKDIKPLGDRVLIQVDAAEEETAGGVLLTDDGQEKPTTGVVMAIGPGKVNEETGEVSEMKLKVGDKVSFFKWAGDAVDTPAGDTFNIVNESDVLCKL</sequence>
<dbReference type="PRINTS" id="PR00297">
    <property type="entry name" value="CHAPERONIN10"/>
</dbReference>
<dbReference type="FunFam" id="2.30.33.40:FF:000001">
    <property type="entry name" value="10 kDa chaperonin"/>
    <property type="match status" value="2"/>
</dbReference>
<evidence type="ECO:0000256" key="6">
    <source>
        <dbReference type="RuleBase" id="RU003479"/>
    </source>
</evidence>
<dbReference type="GO" id="GO:0051087">
    <property type="term" value="F:protein-folding chaperone binding"/>
    <property type="evidence" value="ECO:0007669"/>
    <property type="project" value="TreeGrafter"/>
</dbReference>
<dbReference type="CDD" id="cd00320">
    <property type="entry name" value="cpn10"/>
    <property type="match status" value="2"/>
</dbReference>
<dbReference type="GO" id="GO:0046872">
    <property type="term" value="F:metal ion binding"/>
    <property type="evidence" value="ECO:0007669"/>
    <property type="project" value="TreeGrafter"/>
</dbReference>
<accession>A0A7S3CEV1</accession>
<evidence type="ECO:0000256" key="2">
    <source>
        <dbReference type="ARBA" id="ARBA00023186"/>
    </source>
</evidence>
<dbReference type="PANTHER" id="PTHR10772:SF63">
    <property type="entry name" value="20 KDA CHAPERONIN, CHLOROPLASTIC"/>
    <property type="match status" value="1"/>
</dbReference>
<evidence type="ECO:0000256" key="4">
    <source>
        <dbReference type="ARBA" id="ARBA00073031"/>
    </source>
</evidence>